<gene>
    <name evidence="10" type="ORF">MSAN_01224300</name>
</gene>
<evidence type="ECO:0000256" key="6">
    <source>
        <dbReference type="ARBA" id="ARBA00023002"/>
    </source>
</evidence>
<dbReference type="Proteomes" id="UP000623467">
    <property type="component" value="Unassembled WGS sequence"/>
</dbReference>
<comment type="cofactor">
    <cofactor evidence="1 9">
        <name>heme</name>
        <dbReference type="ChEBI" id="CHEBI:30413"/>
    </cofactor>
</comment>
<evidence type="ECO:0000256" key="7">
    <source>
        <dbReference type="ARBA" id="ARBA00023004"/>
    </source>
</evidence>
<evidence type="ECO:0000256" key="9">
    <source>
        <dbReference type="PIRSR" id="PIRSR602401-1"/>
    </source>
</evidence>
<keyword evidence="5 9" id="KW-0479">Metal-binding</keyword>
<dbReference type="GO" id="GO:0005506">
    <property type="term" value="F:iron ion binding"/>
    <property type="evidence" value="ECO:0007669"/>
    <property type="project" value="InterPro"/>
</dbReference>
<dbReference type="Pfam" id="PF00067">
    <property type="entry name" value="p450"/>
    <property type="match status" value="1"/>
</dbReference>
<reference evidence="10" key="1">
    <citation type="submission" date="2020-05" db="EMBL/GenBank/DDBJ databases">
        <title>Mycena genomes resolve the evolution of fungal bioluminescence.</title>
        <authorList>
            <person name="Tsai I.J."/>
        </authorList>
    </citation>
    <scope>NUCLEOTIDE SEQUENCE</scope>
    <source>
        <strain evidence="10">160909Yilan</strain>
    </source>
</reference>
<keyword evidence="4 9" id="KW-0349">Heme</keyword>
<keyword evidence="8" id="KW-0503">Monooxygenase</keyword>
<dbReference type="GO" id="GO:0004497">
    <property type="term" value="F:monooxygenase activity"/>
    <property type="evidence" value="ECO:0007669"/>
    <property type="project" value="UniProtKB-KW"/>
</dbReference>
<keyword evidence="6" id="KW-0560">Oxidoreductase</keyword>
<dbReference type="GO" id="GO:0016705">
    <property type="term" value="F:oxidoreductase activity, acting on paired donors, with incorporation or reduction of molecular oxygen"/>
    <property type="evidence" value="ECO:0007669"/>
    <property type="project" value="InterPro"/>
</dbReference>
<accession>A0A8H6YH33</accession>
<protein>
    <submittedName>
        <fullName evidence="10">Cytochrome p450</fullName>
    </submittedName>
</protein>
<dbReference type="CDD" id="cd11065">
    <property type="entry name" value="CYP64-like"/>
    <property type="match status" value="1"/>
</dbReference>
<dbReference type="PRINTS" id="PR00463">
    <property type="entry name" value="EP450I"/>
</dbReference>
<dbReference type="InterPro" id="IPR001128">
    <property type="entry name" value="Cyt_P450"/>
</dbReference>
<feature type="binding site" description="axial binding residue" evidence="9">
    <location>
        <position position="467"/>
    </location>
    <ligand>
        <name>heme</name>
        <dbReference type="ChEBI" id="CHEBI:30413"/>
    </ligand>
    <ligandPart>
        <name>Fe</name>
        <dbReference type="ChEBI" id="CHEBI:18248"/>
    </ligandPart>
</feature>
<comment type="similarity">
    <text evidence="3">Belongs to the cytochrome P450 family.</text>
</comment>
<name>A0A8H6YH33_9AGAR</name>
<dbReference type="GO" id="GO:0020037">
    <property type="term" value="F:heme binding"/>
    <property type="evidence" value="ECO:0007669"/>
    <property type="project" value="InterPro"/>
</dbReference>
<dbReference type="OrthoDB" id="2789670at2759"/>
<dbReference type="SUPFAM" id="SSF48264">
    <property type="entry name" value="Cytochrome P450"/>
    <property type="match status" value="1"/>
</dbReference>
<dbReference type="InterPro" id="IPR002401">
    <property type="entry name" value="Cyt_P450_E_grp-I"/>
</dbReference>
<evidence type="ECO:0000313" key="10">
    <source>
        <dbReference type="EMBL" id="KAF7358844.1"/>
    </source>
</evidence>
<dbReference type="InterPro" id="IPR050364">
    <property type="entry name" value="Cytochrome_P450_fung"/>
</dbReference>
<evidence type="ECO:0000313" key="11">
    <source>
        <dbReference type="Proteomes" id="UP000623467"/>
    </source>
</evidence>
<evidence type="ECO:0000256" key="3">
    <source>
        <dbReference type="ARBA" id="ARBA00010617"/>
    </source>
</evidence>
<keyword evidence="11" id="KW-1185">Reference proteome</keyword>
<dbReference type="PANTHER" id="PTHR46300:SF7">
    <property type="entry name" value="P450, PUTATIVE (EUROFUNG)-RELATED"/>
    <property type="match status" value="1"/>
</dbReference>
<keyword evidence="7 9" id="KW-0408">Iron</keyword>
<evidence type="ECO:0000256" key="1">
    <source>
        <dbReference type="ARBA" id="ARBA00001971"/>
    </source>
</evidence>
<comment type="pathway">
    <text evidence="2">Secondary metabolite biosynthesis.</text>
</comment>
<proteinExistence type="inferred from homology"/>
<dbReference type="Gene3D" id="1.10.630.10">
    <property type="entry name" value="Cytochrome P450"/>
    <property type="match status" value="1"/>
</dbReference>
<evidence type="ECO:0000256" key="5">
    <source>
        <dbReference type="ARBA" id="ARBA00022723"/>
    </source>
</evidence>
<dbReference type="EMBL" id="JACAZH010000009">
    <property type="protein sequence ID" value="KAF7358844.1"/>
    <property type="molecule type" value="Genomic_DNA"/>
</dbReference>
<comment type="caution">
    <text evidence="10">The sequence shown here is derived from an EMBL/GenBank/DDBJ whole genome shotgun (WGS) entry which is preliminary data.</text>
</comment>
<evidence type="ECO:0000256" key="4">
    <source>
        <dbReference type="ARBA" id="ARBA00022617"/>
    </source>
</evidence>
<organism evidence="10 11">
    <name type="scientific">Mycena sanguinolenta</name>
    <dbReference type="NCBI Taxonomy" id="230812"/>
    <lineage>
        <taxon>Eukaryota</taxon>
        <taxon>Fungi</taxon>
        <taxon>Dikarya</taxon>
        <taxon>Basidiomycota</taxon>
        <taxon>Agaricomycotina</taxon>
        <taxon>Agaricomycetes</taxon>
        <taxon>Agaricomycetidae</taxon>
        <taxon>Agaricales</taxon>
        <taxon>Marasmiineae</taxon>
        <taxon>Mycenaceae</taxon>
        <taxon>Mycena</taxon>
    </lineage>
</organism>
<evidence type="ECO:0000256" key="8">
    <source>
        <dbReference type="ARBA" id="ARBA00023033"/>
    </source>
</evidence>
<dbReference type="PANTHER" id="PTHR46300">
    <property type="entry name" value="P450, PUTATIVE (EUROFUNG)-RELATED-RELATED"/>
    <property type="match status" value="1"/>
</dbReference>
<evidence type="ECO:0000256" key="2">
    <source>
        <dbReference type="ARBA" id="ARBA00005179"/>
    </source>
</evidence>
<dbReference type="AlphaFoldDB" id="A0A8H6YH33"/>
<dbReference type="InterPro" id="IPR036396">
    <property type="entry name" value="Cyt_P450_sf"/>
</dbReference>
<sequence>MPFSQLQTVALALGSCALHFIIRSYIRHKSLPPGPRGLPFIGNIFDVPKSQEWLAFVEMSRKYGSSESRDTIIVLNSLAAVDALLEDSVGFHWHLAFMRYGPRWKGKYRLIPSRRCLIIGTEHRKVFMQQFQPSQVLLHRPAELRAARFLLQQLLDSPAKYERHLRHMAGMIILSTVYGIDIQPEDDPYIDISERALHAMACTGNRGSFLVDSLPLSGTPFSGGKLNLPFFSLKYIPEFLPGVGFKRKAREWYKVVDAMPNVPYNFVKESRAAGTAKSSIASRVLDDMENSVNDHEEQELVLRNVLTGESHPIPPLPSFQDTILPISAGADTTVSALGTFFLAMTMYPDVQKKAQAAVDEVVGHGRLPDFQDDIPYIDAVVREVLRWRAVLPLSVPHAVTEDDIYKGYHIPAGAVVVGNTWAILNDETIYGQNTDEFIPERWLTKEGIINTAMRDSSAAFGFGRRICPYCEQGRDMAQWSMWITAASILATFTISKSVDEKGIPIEPSGEFTSGLLWYVVSHLWAVTDSSSPSRTAIPFPINVISCPDLKLREL</sequence>